<dbReference type="GO" id="GO:0006099">
    <property type="term" value="P:tricarboxylic acid cycle"/>
    <property type="evidence" value="ECO:0007669"/>
    <property type="project" value="TreeGrafter"/>
</dbReference>
<gene>
    <name evidence="4" type="ORF">S01H1_53108</name>
</gene>
<dbReference type="InterPro" id="IPR024084">
    <property type="entry name" value="IsoPropMal-DH-like_dom"/>
</dbReference>
<comment type="caution">
    <text evidence="4">The sequence shown here is derived from an EMBL/GenBank/DDBJ whole genome shotgun (WGS) entry which is preliminary data.</text>
</comment>
<dbReference type="PANTHER" id="PTHR11835">
    <property type="entry name" value="DECARBOXYLATING DEHYDROGENASES-ISOCITRATE, ISOPROPYLMALATE, TARTRATE"/>
    <property type="match status" value="1"/>
</dbReference>
<name>X0VSY4_9ZZZZ</name>
<feature type="non-terminal residue" evidence="4">
    <location>
        <position position="198"/>
    </location>
</feature>
<dbReference type="Gene3D" id="3.40.718.10">
    <property type="entry name" value="Isopropylmalate Dehydrogenase"/>
    <property type="match status" value="1"/>
</dbReference>
<dbReference type="Pfam" id="PF00180">
    <property type="entry name" value="Iso_dh"/>
    <property type="match status" value="1"/>
</dbReference>
<keyword evidence="2" id="KW-0560">Oxidoreductase</keyword>
<accession>X0VSY4</accession>
<feature type="domain" description="Isopropylmalate dehydrogenase-like" evidence="3">
    <location>
        <begin position="4"/>
        <end position="198"/>
    </location>
</feature>
<evidence type="ECO:0000313" key="4">
    <source>
        <dbReference type="EMBL" id="GAG21514.1"/>
    </source>
</evidence>
<dbReference type="GO" id="GO:0004449">
    <property type="term" value="F:isocitrate dehydrogenase (NAD+) activity"/>
    <property type="evidence" value="ECO:0007669"/>
    <property type="project" value="TreeGrafter"/>
</dbReference>
<proteinExistence type="inferred from homology"/>
<protein>
    <recommendedName>
        <fullName evidence="3">Isopropylmalate dehydrogenase-like domain-containing protein</fullName>
    </recommendedName>
</protein>
<reference evidence="4" key="1">
    <citation type="journal article" date="2014" name="Front. Microbiol.">
        <title>High frequency of phylogenetically diverse reductive dehalogenase-homologous genes in deep subseafloor sedimentary metagenomes.</title>
        <authorList>
            <person name="Kawai M."/>
            <person name="Futagami T."/>
            <person name="Toyoda A."/>
            <person name="Takaki Y."/>
            <person name="Nishi S."/>
            <person name="Hori S."/>
            <person name="Arai W."/>
            <person name="Tsubouchi T."/>
            <person name="Morono Y."/>
            <person name="Uchiyama I."/>
            <person name="Ito T."/>
            <person name="Fujiyama A."/>
            <person name="Inagaki F."/>
            <person name="Takami H."/>
        </authorList>
    </citation>
    <scope>NUCLEOTIDE SEQUENCE</scope>
    <source>
        <strain evidence="4">Expedition CK06-06</strain>
    </source>
</reference>
<dbReference type="AlphaFoldDB" id="X0VSY4"/>
<evidence type="ECO:0000256" key="1">
    <source>
        <dbReference type="ARBA" id="ARBA00007769"/>
    </source>
</evidence>
<dbReference type="SUPFAM" id="SSF53659">
    <property type="entry name" value="Isocitrate/Isopropylmalate dehydrogenase-like"/>
    <property type="match status" value="1"/>
</dbReference>
<dbReference type="SMART" id="SM01329">
    <property type="entry name" value="Iso_dh"/>
    <property type="match status" value="1"/>
</dbReference>
<organism evidence="4">
    <name type="scientific">marine sediment metagenome</name>
    <dbReference type="NCBI Taxonomy" id="412755"/>
    <lineage>
        <taxon>unclassified sequences</taxon>
        <taxon>metagenomes</taxon>
        <taxon>ecological metagenomes</taxon>
    </lineage>
</organism>
<evidence type="ECO:0000259" key="3">
    <source>
        <dbReference type="SMART" id="SM01329"/>
    </source>
</evidence>
<comment type="similarity">
    <text evidence="1">Belongs to the isocitrate and isopropylmalate dehydrogenases family.</text>
</comment>
<evidence type="ECO:0000256" key="2">
    <source>
        <dbReference type="ARBA" id="ARBA00023002"/>
    </source>
</evidence>
<sequence length="198" mass="21858">MSYTVTLIPGDGIGPEVTRAMQRVVEAVAALSGFEVEWEVHQAGQAVVERYGTALPDHVLESIRRNKVGIKGPITTPVGRGFRSVNVAIRKELDLYANLRPVKTIPGVRARYDQIDLVIVRENTEGLYAGIEHEVIPDQAAEATRIITRRASERVVRFAFDYAKANARKLVTAVHKANILKLTGGLFLRVAREVAGKY</sequence>
<dbReference type="GO" id="GO:0006102">
    <property type="term" value="P:isocitrate metabolic process"/>
    <property type="evidence" value="ECO:0007669"/>
    <property type="project" value="TreeGrafter"/>
</dbReference>
<dbReference type="EMBL" id="BARS01034374">
    <property type="protein sequence ID" value="GAG21514.1"/>
    <property type="molecule type" value="Genomic_DNA"/>
</dbReference>
<dbReference type="PANTHER" id="PTHR11835:SF34">
    <property type="entry name" value="ISOCITRATE DEHYDROGENASE [NAD] SUBUNIT ALPHA, MITOCHONDRIAL"/>
    <property type="match status" value="1"/>
</dbReference>